<dbReference type="EMBL" id="BK059091">
    <property type="protein sequence ID" value="DAE28913.1"/>
    <property type="molecule type" value="Genomic_DNA"/>
</dbReference>
<evidence type="ECO:0000313" key="1">
    <source>
        <dbReference type="EMBL" id="DAE28913.1"/>
    </source>
</evidence>
<sequence>MLTAIKSNIKLLSSLGCLYIITVFRDCQQ</sequence>
<protein>
    <submittedName>
        <fullName evidence="1">Uncharacterized protein</fullName>
    </submittedName>
</protein>
<organism evidence="1">
    <name type="scientific">virus sp. ctmTa7</name>
    <dbReference type="NCBI Taxonomy" id="2828255"/>
    <lineage>
        <taxon>Viruses</taxon>
    </lineage>
</organism>
<accession>A0A8S5RCU1</accession>
<reference evidence="1" key="1">
    <citation type="journal article" date="2021" name="Proc. Natl. Acad. Sci. U.S.A.">
        <title>A Catalog of Tens of Thousands of Viruses from Human Metagenomes Reveals Hidden Associations with Chronic Diseases.</title>
        <authorList>
            <person name="Tisza M.J."/>
            <person name="Buck C.B."/>
        </authorList>
    </citation>
    <scope>NUCLEOTIDE SEQUENCE</scope>
    <source>
        <strain evidence="1">CtmTa7</strain>
    </source>
</reference>
<name>A0A8S5RCU1_9VIRU</name>
<proteinExistence type="predicted"/>